<dbReference type="GO" id="GO:0016788">
    <property type="term" value="F:hydrolase activity, acting on ester bonds"/>
    <property type="evidence" value="ECO:0007669"/>
    <property type="project" value="InterPro"/>
</dbReference>
<dbReference type="AlphaFoldDB" id="A0A9N9T5L7"/>
<dbReference type="PIRSF" id="PIRSF000862">
    <property type="entry name" value="Steryl_ester_lip"/>
    <property type="match status" value="1"/>
</dbReference>
<feature type="signal peptide" evidence="8">
    <location>
        <begin position="1"/>
        <end position="17"/>
    </location>
</feature>
<protein>
    <recommendedName>
        <fullName evidence="9">Partial AB-hydrolase lipase domain-containing protein</fullName>
    </recommendedName>
</protein>
<keyword evidence="4" id="KW-0442">Lipid degradation</keyword>
<dbReference type="Gene3D" id="3.40.50.1820">
    <property type="entry name" value="alpha/beta hydrolase"/>
    <property type="match status" value="1"/>
</dbReference>
<dbReference type="PANTHER" id="PTHR11005">
    <property type="entry name" value="LYSOSOMAL ACID LIPASE-RELATED"/>
    <property type="match status" value="1"/>
</dbReference>
<dbReference type="OrthoDB" id="9974421at2759"/>
<keyword evidence="5" id="KW-0443">Lipid metabolism</keyword>
<dbReference type="Pfam" id="PF04083">
    <property type="entry name" value="Abhydro_lipase"/>
    <property type="match status" value="1"/>
</dbReference>
<evidence type="ECO:0000256" key="4">
    <source>
        <dbReference type="ARBA" id="ARBA00022963"/>
    </source>
</evidence>
<feature type="active site" description="Charge relay system" evidence="7">
    <location>
        <position position="386"/>
    </location>
</feature>
<evidence type="ECO:0000256" key="7">
    <source>
        <dbReference type="PIRSR" id="PIRSR000862-1"/>
    </source>
</evidence>
<dbReference type="Proteomes" id="UP001153709">
    <property type="component" value="Chromosome 8"/>
</dbReference>
<dbReference type="GO" id="GO:0016042">
    <property type="term" value="P:lipid catabolic process"/>
    <property type="evidence" value="ECO:0007669"/>
    <property type="project" value="UniProtKB-KW"/>
</dbReference>
<keyword evidence="3" id="KW-0378">Hydrolase</keyword>
<gene>
    <name evidence="10" type="ORF">DIABBA_LOCUS12035</name>
</gene>
<dbReference type="EMBL" id="OU898283">
    <property type="protein sequence ID" value="CAG9839250.1"/>
    <property type="molecule type" value="Genomic_DNA"/>
</dbReference>
<evidence type="ECO:0000256" key="8">
    <source>
        <dbReference type="SAM" id="SignalP"/>
    </source>
</evidence>
<evidence type="ECO:0000256" key="3">
    <source>
        <dbReference type="ARBA" id="ARBA00022801"/>
    </source>
</evidence>
<organism evidence="10 11">
    <name type="scientific">Diabrotica balteata</name>
    <name type="common">Banded cucumber beetle</name>
    <dbReference type="NCBI Taxonomy" id="107213"/>
    <lineage>
        <taxon>Eukaryota</taxon>
        <taxon>Metazoa</taxon>
        <taxon>Ecdysozoa</taxon>
        <taxon>Arthropoda</taxon>
        <taxon>Hexapoda</taxon>
        <taxon>Insecta</taxon>
        <taxon>Pterygota</taxon>
        <taxon>Neoptera</taxon>
        <taxon>Endopterygota</taxon>
        <taxon>Coleoptera</taxon>
        <taxon>Polyphaga</taxon>
        <taxon>Cucujiformia</taxon>
        <taxon>Chrysomeloidea</taxon>
        <taxon>Chrysomelidae</taxon>
        <taxon>Galerucinae</taxon>
        <taxon>Diabroticina</taxon>
        <taxon>Diabroticites</taxon>
        <taxon>Diabrotica</taxon>
    </lineage>
</organism>
<feature type="active site" description="Charge relay system" evidence="7">
    <location>
        <position position="417"/>
    </location>
</feature>
<dbReference type="InterPro" id="IPR025483">
    <property type="entry name" value="Lipase_euk"/>
</dbReference>
<evidence type="ECO:0000313" key="10">
    <source>
        <dbReference type="EMBL" id="CAG9839250.1"/>
    </source>
</evidence>
<dbReference type="InterPro" id="IPR006693">
    <property type="entry name" value="AB_hydrolase_lipase"/>
</dbReference>
<name>A0A9N9T5L7_DIABA</name>
<evidence type="ECO:0000313" key="11">
    <source>
        <dbReference type="Proteomes" id="UP001153709"/>
    </source>
</evidence>
<proteinExistence type="inferred from homology"/>
<feature type="chain" id="PRO_5040339603" description="Partial AB-hydrolase lipase domain-containing protein" evidence="8">
    <location>
        <begin position="18"/>
        <end position="441"/>
    </location>
</feature>
<evidence type="ECO:0000256" key="2">
    <source>
        <dbReference type="ARBA" id="ARBA00022729"/>
    </source>
</evidence>
<reference evidence="10" key="1">
    <citation type="submission" date="2022-01" db="EMBL/GenBank/DDBJ databases">
        <authorList>
            <person name="King R."/>
        </authorList>
    </citation>
    <scope>NUCLEOTIDE SEQUENCE</scope>
</reference>
<comment type="similarity">
    <text evidence="1">Belongs to the AB hydrolase superfamily. Lipase family.</text>
</comment>
<feature type="active site" description="Nucleophile" evidence="7">
    <location>
        <position position="213"/>
    </location>
</feature>
<feature type="domain" description="Partial AB-hydrolase lipase" evidence="9">
    <location>
        <begin position="81"/>
        <end position="135"/>
    </location>
</feature>
<dbReference type="SUPFAM" id="SSF53474">
    <property type="entry name" value="alpha/beta-Hydrolases"/>
    <property type="match status" value="1"/>
</dbReference>
<accession>A0A9N9T5L7</accession>
<evidence type="ECO:0000256" key="6">
    <source>
        <dbReference type="ARBA" id="ARBA00023180"/>
    </source>
</evidence>
<evidence type="ECO:0000259" key="9">
    <source>
        <dbReference type="Pfam" id="PF04083"/>
    </source>
</evidence>
<evidence type="ECO:0000256" key="1">
    <source>
        <dbReference type="ARBA" id="ARBA00010701"/>
    </source>
</evidence>
<keyword evidence="6" id="KW-0325">Glycoprotein</keyword>
<sequence>MNILKIFFLIFVIGANANIFERISNITIDVQKKIDFLKRTKDTVQFVIKTTFDTGSTAAKDIVKEVFDSSKIPPRIPVPGLIKEAGYPVESHFVTTLDGYILNIHRIPHGKTEKRKNAVVYLQHGIMCASSDWVLFGEKHGLAYILADQGYDVWMGNTRGNFYSRNHTTWNPDKDAEYWQFSWNEMGIYDLPAMIDYALNNTGKQNLYYIGHSQGNTAFYVMASEKPEYNKKVKLHISLAPVAYLKNTVSPLLQLLSHVHSPLGYLMELAGKNEFLPENGLTSKLTNTICRENIGKVLCKNILFIMVGFNPKQLDVSNLGLILAHYPAGAATKQIIHYQQETISDRFCKYDFGEIKNYQLYNQSHPLPYDLSKISAPVVLIYSHNDWLTHKLDVNRLSRELGNIKEIYLVPDSNWNHLDFIFANDSPKIIYKKVVDLLENS</sequence>
<evidence type="ECO:0000256" key="5">
    <source>
        <dbReference type="ARBA" id="ARBA00023098"/>
    </source>
</evidence>
<keyword evidence="2 8" id="KW-0732">Signal</keyword>
<dbReference type="FunFam" id="3.40.50.1820:FF:000021">
    <property type="entry name" value="Lipase"/>
    <property type="match status" value="1"/>
</dbReference>
<keyword evidence="11" id="KW-1185">Reference proteome</keyword>
<dbReference type="InterPro" id="IPR029058">
    <property type="entry name" value="AB_hydrolase_fold"/>
</dbReference>